<name>A0A3B0PDQ0_MYCGL</name>
<protein>
    <submittedName>
        <fullName evidence="3">Mycoplasma haemagglutinin</fullName>
    </submittedName>
</protein>
<dbReference type="Pfam" id="PF05692">
    <property type="entry name" value="Myco_haema"/>
    <property type="match status" value="1"/>
</dbReference>
<dbReference type="InterPro" id="IPR008692">
    <property type="entry name" value="Hemogglutn_Mycoplasma"/>
</dbReference>
<gene>
    <name evidence="3" type="ORF">NCTC10115_01331</name>
</gene>
<accession>A0A3B0PDQ0</accession>
<reference evidence="4" key="1">
    <citation type="submission" date="2018-06" db="EMBL/GenBank/DDBJ databases">
        <authorList>
            <consortium name="Pathogen Informatics"/>
        </authorList>
    </citation>
    <scope>NUCLEOTIDE SEQUENCE [LARGE SCALE GENOMIC DNA]</scope>
    <source>
        <strain evidence="4">NCTC10115</strain>
    </source>
</reference>
<organism evidence="3 4">
    <name type="scientific">Mycoplasmoides gallisepticum</name>
    <name type="common">Mycoplasma gallisepticum</name>
    <dbReference type="NCBI Taxonomy" id="2096"/>
    <lineage>
        <taxon>Bacteria</taxon>
        <taxon>Bacillati</taxon>
        <taxon>Mycoplasmatota</taxon>
        <taxon>Mycoplasmoidales</taxon>
        <taxon>Mycoplasmoidaceae</taxon>
        <taxon>Mycoplasmoides</taxon>
    </lineage>
</organism>
<sequence length="151" mass="15933">MQYTLNNKPAQRIEFAPAQSPSSGGTAHASDPQSPRAAATETDVSDSAEGSQAQTDMSSSSMNKTPTVSDINVASVTLSDLNFGANTIEFSVPMGDSMVAPMIGNMYITSNPLNVNQIYDDIFGNSVSNSTDQNKAVTVDLLKGYSLATNW</sequence>
<dbReference type="AlphaFoldDB" id="A0A3B0PDQ0"/>
<feature type="domain" description="Haemagglutinin Mycoplasma" evidence="2">
    <location>
        <begin position="1"/>
        <end position="151"/>
    </location>
</feature>
<evidence type="ECO:0000313" key="4">
    <source>
        <dbReference type="Proteomes" id="UP000260136"/>
    </source>
</evidence>
<dbReference type="EMBL" id="LS991952">
    <property type="protein sequence ID" value="SYV95278.1"/>
    <property type="molecule type" value="Genomic_DNA"/>
</dbReference>
<evidence type="ECO:0000259" key="2">
    <source>
        <dbReference type="Pfam" id="PF05692"/>
    </source>
</evidence>
<feature type="compositionally biased region" description="Polar residues" evidence="1">
    <location>
        <begin position="48"/>
        <end position="66"/>
    </location>
</feature>
<evidence type="ECO:0000256" key="1">
    <source>
        <dbReference type="SAM" id="MobiDB-lite"/>
    </source>
</evidence>
<evidence type="ECO:0000313" key="3">
    <source>
        <dbReference type="EMBL" id="SYV95278.1"/>
    </source>
</evidence>
<proteinExistence type="predicted"/>
<dbReference type="Proteomes" id="UP000260136">
    <property type="component" value="Chromosome"/>
</dbReference>
<feature type="region of interest" description="Disordered" evidence="1">
    <location>
        <begin position="1"/>
        <end position="66"/>
    </location>
</feature>
<feature type="non-terminal residue" evidence="3">
    <location>
        <position position="151"/>
    </location>
</feature>